<dbReference type="InterPro" id="IPR001138">
    <property type="entry name" value="Zn2Cys6_DnaBD"/>
</dbReference>
<dbReference type="AlphaFoldDB" id="A0A9P3BCD3"/>
<dbReference type="PROSITE" id="PS50048">
    <property type="entry name" value="ZN2_CY6_FUNGAL_2"/>
    <property type="match status" value="1"/>
</dbReference>
<keyword evidence="2" id="KW-0238">DNA-binding</keyword>
<evidence type="ECO:0000313" key="7">
    <source>
        <dbReference type="EMBL" id="GIJ86745.1"/>
    </source>
</evidence>
<dbReference type="GO" id="GO:0000981">
    <property type="term" value="F:DNA-binding transcription factor activity, RNA polymerase II-specific"/>
    <property type="evidence" value="ECO:0007669"/>
    <property type="project" value="InterPro"/>
</dbReference>
<dbReference type="GO" id="GO:0003677">
    <property type="term" value="F:DNA binding"/>
    <property type="evidence" value="ECO:0007669"/>
    <property type="project" value="UniProtKB-KW"/>
</dbReference>
<dbReference type="CDD" id="cd00067">
    <property type="entry name" value="GAL4"/>
    <property type="match status" value="1"/>
</dbReference>
<accession>A0A9P3BCD3</accession>
<dbReference type="SUPFAM" id="SSF57701">
    <property type="entry name" value="Zn2/Cys6 DNA-binding domain"/>
    <property type="match status" value="1"/>
</dbReference>
<evidence type="ECO:0000256" key="3">
    <source>
        <dbReference type="ARBA" id="ARBA00023163"/>
    </source>
</evidence>
<feature type="region of interest" description="Disordered" evidence="5">
    <location>
        <begin position="50"/>
        <end position="100"/>
    </location>
</feature>
<dbReference type="Proteomes" id="UP001043456">
    <property type="component" value="Unassembled WGS sequence"/>
</dbReference>
<organism evidence="7 8">
    <name type="scientific">Aspergillus pseudoviridinutans</name>
    <dbReference type="NCBI Taxonomy" id="1517512"/>
    <lineage>
        <taxon>Eukaryota</taxon>
        <taxon>Fungi</taxon>
        <taxon>Dikarya</taxon>
        <taxon>Ascomycota</taxon>
        <taxon>Pezizomycotina</taxon>
        <taxon>Eurotiomycetes</taxon>
        <taxon>Eurotiomycetidae</taxon>
        <taxon>Eurotiales</taxon>
        <taxon>Aspergillaceae</taxon>
        <taxon>Aspergillus</taxon>
        <taxon>Aspergillus subgen. Fumigati</taxon>
    </lineage>
</organism>
<dbReference type="Pfam" id="PF00172">
    <property type="entry name" value="Zn_clus"/>
    <property type="match status" value="1"/>
</dbReference>
<keyword evidence="1" id="KW-0805">Transcription regulation</keyword>
<evidence type="ECO:0000256" key="1">
    <source>
        <dbReference type="ARBA" id="ARBA00023015"/>
    </source>
</evidence>
<feature type="domain" description="Zn(2)-C6 fungal-type" evidence="6">
    <location>
        <begin position="16"/>
        <end position="49"/>
    </location>
</feature>
<reference evidence="7 8" key="1">
    <citation type="submission" date="2018-10" db="EMBL/GenBank/DDBJ databases">
        <title>Pan-genome distribution and transcriptional activeness of fungal secondary metabolism genes in Aspergillus section Fumigati.</title>
        <authorList>
            <person name="Takahashi H."/>
            <person name="Umemura M."/>
            <person name="Ninomiya A."/>
            <person name="Kusuya Y."/>
            <person name="Urayama S."/>
            <person name="Shimizu M."/>
            <person name="Watanabe A."/>
            <person name="Kamei K."/>
            <person name="Yaguchi T."/>
            <person name="Hagiwara D."/>
        </authorList>
    </citation>
    <scope>NUCLEOTIDE SEQUENCE [LARGE SCALE GENOMIC DNA]</scope>
    <source>
        <strain evidence="7 8">IFM 55266</strain>
    </source>
</reference>
<evidence type="ECO:0000259" key="6">
    <source>
        <dbReference type="PROSITE" id="PS50048"/>
    </source>
</evidence>
<name>A0A9P3BCD3_9EURO</name>
<keyword evidence="3" id="KW-0804">Transcription</keyword>
<keyword evidence="4" id="KW-0539">Nucleus</keyword>
<feature type="compositionally biased region" description="Low complexity" evidence="5">
    <location>
        <begin position="72"/>
        <end position="84"/>
    </location>
</feature>
<dbReference type="Gene3D" id="4.10.240.10">
    <property type="entry name" value="Zn(2)-C6 fungal-type DNA-binding domain"/>
    <property type="match status" value="1"/>
</dbReference>
<dbReference type="OrthoDB" id="4330117at2759"/>
<dbReference type="EMBL" id="BHVY01000004">
    <property type="protein sequence ID" value="GIJ86745.1"/>
    <property type="molecule type" value="Genomic_DNA"/>
</dbReference>
<dbReference type="PANTHER" id="PTHR31668">
    <property type="entry name" value="GLUCOSE TRANSPORT TRANSCRIPTION REGULATOR RGT1-RELATED-RELATED"/>
    <property type="match status" value="1"/>
</dbReference>
<evidence type="ECO:0000313" key="8">
    <source>
        <dbReference type="Proteomes" id="UP001043456"/>
    </source>
</evidence>
<dbReference type="RefSeq" id="XP_043157491.1">
    <property type="nucleotide sequence ID" value="XM_043301556.1"/>
</dbReference>
<dbReference type="GeneID" id="67004251"/>
<dbReference type="InterPro" id="IPR036864">
    <property type="entry name" value="Zn2-C6_fun-type_DNA-bd_sf"/>
</dbReference>
<dbReference type="SMART" id="SM00066">
    <property type="entry name" value="GAL4"/>
    <property type="match status" value="1"/>
</dbReference>
<comment type="caution">
    <text evidence="7">The sequence shown here is derived from an EMBL/GenBank/DDBJ whole genome shotgun (WGS) entry which is preliminary data.</text>
</comment>
<sequence>MNASSTRSAQPVTRLACNRCHQQKLRCHRSLVPGQPCARCENAQVECIFEPPLRPGRPSTRRKSRSKPPSPSKSGEVSSSAKSPRQQDDQSANDPPRGYLSELDGLFDVVASECPMASSNDDQAGAIVSLSPFPDPSPDEPLLSFGCKSPLNSGSLYMAPDWLHLPMQPHSSAPKTPSSSLAHGETFQPTAAITTFSLSSSSSSSSSSVSTSTSSLLVASDVNFYRLSELSMTLNEYSCQLAAATATATAGAQSDSVVDPPPTITIDQILAVTQSLADILSPVPTHNDPGNNKLQHPKPPCPRADFDYPFHVAYRSSPDGATSLLILSCYLRLLHLYNAALSSPSAVAIAPASPAGNGNGNGMQPLRFQIGCFSTPMTSSMALLACVSSQLLGNLEAALRRLALSMPAAGRGEQSWPWEPDAGPGSCVMTIARAAMLEARTLQANLRQRLHLLNSVSSPE</sequence>
<evidence type="ECO:0000256" key="2">
    <source>
        <dbReference type="ARBA" id="ARBA00023125"/>
    </source>
</evidence>
<protein>
    <recommendedName>
        <fullName evidence="6">Zn(2)-C6 fungal-type domain-containing protein</fullName>
    </recommendedName>
</protein>
<keyword evidence="8" id="KW-1185">Reference proteome</keyword>
<dbReference type="GO" id="GO:0008270">
    <property type="term" value="F:zinc ion binding"/>
    <property type="evidence" value="ECO:0007669"/>
    <property type="project" value="InterPro"/>
</dbReference>
<evidence type="ECO:0000256" key="4">
    <source>
        <dbReference type="ARBA" id="ARBA00023242"/>
    </source>
</evidence>
<gene>
    <name evidence="7" type="ORF">Asppvi_005640</name>
</gene>
<evidence type="ECO:0000256" key="5">
    <source>
        <dbReference type="SAM" id="MobiDB-lite"/>
    </source>
</evidence>
<dbReference type="PROSITE" id="PS00463">
    <property type="entry name" value="ZN2_CY6_FUNGAL_1"/>
    <property type="match status" value="1"/>
</dbReference>
<proteinExistence type="predicted"/>
<dbReference type="InterPro" id="IPR050797">
    <property type="entry name" value="Carb_Metab_Trans_Reg"/>
</dbReference>